<evidence type="ECO:0000313" key="1">
    <source>
        <dbReference type="EMBL" id="GGD70420.1"/>
    </source>
</evidence>
<proteinExistence type="predicted"/>
<organism evidence="1 2">
    <name type="scientific">Emticicia aquatilis</name>
    <dbReference type="NCBI Taxonomy" id="1537369"/>
    <lineage>
        <taxon>Bacteria</taxon>
        <taxon>Pseudomonadati</taxon>
        <taxon>Bacteroidota</taxon>
        <taxon>Cytophagia</taxon>
        <taxon>Cytophagales</taxon>
        <taxon>Leadbetterellaceae</taxon>
        <taxon>Emticicia</taxon>
    </lineage>
</organism>
<dbReference type="EMBL" id="BMKK01000008">
    <property type="protein sequence ID" value="GGD70420.1"/>
    <property type="molecule type" value="Genomic_DNA"/>
</dbReference>
<evidence type="ECO:0000313" key="2">
    <source>
        <dbReference type="Proteomes" id="UP000609064"/>
    </source>
</evidence>
<reference evidence="1" key="2">
    <citation type="submission" date="2020-09" db="EMBL/GenBank/DDBJ databases">
        <authorList>
            <person name="Sun Q."/>
            <person name="Zhou Y."/>
        </authorList>
    </citation>
    <scope>NUCLEOTIDE SEQUENCE</scope>
    <source>
        <strain evidence="1">CGMCC 1.15958</strain>
    </source>
</reference>
<keyword evidence="2" id="KW-1185">Reference proteome</keyword>
<reference evidence="1" key="1">
    <citation type="journal article" date="2014" name="Int. J. Syst. Evol. Microbiol.">
        <title>Complete genome sequence of Corynebacterium casei LMG S-19264T (=DSM 44701T), isolated from a smear-ripened cheese.</title>
        <authorList>
            <consortium name="US DOE Joint Genome Institute (JGI-PGF)"/>
            <person name="Walter F."/>
            <person name="Albersmeier A."/>
            <person name="Kalinowski J."/>
            <person name="Ruckert C."/>
        </authorList>
    </citation>
    <scope>NUCLEOTIDE SEQUENCE</scope>
    <source>
        <strain evidence="1">CGMCC 1.15958</strain>
    </source>
</reference>
<dbReference type="AlphaFoldDB" id="A0A917DTU6"/>
<dbReference type="Proteomes" id="UP000609064">
    <property type="component" value="Unassembled WGS sequence"/>
</dbReference>
<dbReference type="RefSeq" id="WP_188768352.1">
    <property type="nucleotide sequence ID" value="NZ_BMKK01000008.1"/>
</dbReference>
<gene>
    <name evidence="1" type="ORF">GCM10011514_38120</name>
</gene>
<sequence length="205" mass="20979">MKKYVMLAISAAILNVFVVNVSVANTSNLLVFQEETPEAEILLDKAIEAEAAGNQEALLSSLTAGTAALEKEANADKGSFKDKLLGQVGALQKFAPMVKSGLLKGDMLKKVINTVKMLLAAKRIENALGGSNLLGNVGGLTKNLGLMKAGLPALGGDSQSKLGGLLDTAMGSVGNLSKGGMTAKAAEPAVKKQLGGILDFVKGAI</sequence>
<accession>A0A917DTU6</accession>
<protein>
    <submittedName>
        <fullName evidence="1">Uncharacterized protein</fullName>
    </submittedName>
</protein>
<comment type="caution">
    <text evidence="1">The sequence shown here is derived from an EMBL/GenBank/DDBJ whole genome shotgun (WGS) entry which is preliminary data.</text>
</comment>
<name>A0A917DTU6_9BACT</name>